<keyword evidence="1" id="KW-0472">Membrane</keyword>
<keyword evidence="4" id="KW-1185">Reference proteome</keyword>
<feature type="transmembrane region" description="Helical" evidence="1">
    <location>
        <begin position="175"/>
        <end position="194"/>
    </location>
</feature>
<accession>A0ABU8HEJ0</accession>
<protein>
    <submittedName>
        <fullName evidence="3">TasA family protein</fullName>
    </submittedName>
</protein>
<reference evidence="3 4" key="1">
    <citation type="journal article" date="2018" name="J. Microbiol.">
        <title>Bacillus spongiae sp. nov., isolated from sponge of Jeju Island.</title>
        <authorList>
            <person name="Lee G.E."/>
            <person name="Im W.T."/>
            <person name="Park J.S."/>
        </authorList>
    </citation>
    <scope>NUCLEOTIDE SEQUENCE [LARGE SCALE GENOMIC DNA]</scope>
    <source>
        <strain evidence="3 4">135PIL107-10</strain>
    </source>
</reference>
<keyword evidence="1" id="KW-0812">Transmembrane</keyword>
<dbReference type="Proteomes" id="UP001312865">
    <property type="component" value="Unassembled WGS sequence"/>
</dbReference>
<sequence length="202" mass="22832">MKGRYSFFILISVVFLCLFSNGSVKAFPNQQIKEIDIASSPTNILFNITNMKPGDWATRTITIHNNGKQDFNYSMSTKRNAGSKELYNELQIVISDEKKELYSGNLSHFEGFPLRNLLKSADEEITFKIDFPSYLGNEFQGLEVEVEFLFYVDEPSESLLPLDISMLPDTATNTMSILLLGMVLLSGGLVLYLYQNKGKLNI</sequence>
<proteinExistence type="predicted"/>
<evidence type="ECO:0000256" key="2">
    <source>
        <dbReference type="SAM" id="SignalP"/>
    </source>
</evidence>
<dbReference type="EMBL" id="JBBAXC010000008">
    <property type="protein sequence ID" value="MEI5907572.1"/>
    <property type="molecule type" value="Genomic_DNA"/>
</dbReference>
<dbReference type="RefSeq" id="WP_336587012.1">
    <property type="nucleotide sequence ID" value="NZ_JBBAXC010000008.1"/>
</dbReference>
<feature type="signal peptide" evidence="2">
    <location>
        <begin position="1"/>
        <end position="26"/>
    </location>
</feature>
<evidence type="ECO:0000256" key="1">
    <source>
        <dbReference type="SAM" id="Phobius"/>
    </source>
</evidence>
<comment type="caution">
    <text evidence="3">The sequence shown here is derived from an EMBL/GenBank/DDBJ whole genome shotgun (WGS) entry which is preliminary data.</text>
</comment>
<name>A0ABU8HEJ0_9BACI</name>
<evidence type="ECO:0000313" key="3">
    <source>
        <dbReference type="EMBL" id="MEI5907572.1"/>
    </source>
</evidence>
<gene>
    <name evidence="3" type="ORF">WAK64_10945</name>
</gene>
<organism evidence="3 4">
    <name type="scientific">Bacillus spongiae</name>
    <dbReference type="NCBI Taxonomy" id="2683610"/>
    <lineage>
        <taxon>Bacteria</taxon>
        <taxon>Bacillati</taxon>
        <taxon>Bacillota</taxon>
        <taxon>Bacilli</taxon>
        <taxon>Bacillales</taxon>
        <taxon>Bacillaceae</taxon>
        <taxon>Bacillus</taxon>
    </lineage>
</organism>
<keyword evidence="2" id="KW-0732">Signal</keyword>
<evidence type="ECO:0000313" key="4">
    <source>
        <dbReference type="Proteomes" id="UP001312865"/>
    </source>
</evidence>
<feature type="chain" id="PRO_5046041593" evidence="2">
    <location>
        <begin position="27"/>
        <end position="202"/>
    </location>
</feature>
<dbReference type="NCBIfam" id="TIGR01167">
    <property type="entry name" value="LPXTG_anchor"/>
    <property type="match status" value="1"/>
</dbReference>
<dbReference type="InterPro" id="IPR022121">
    <property type="entry name" value="Peptidase_M73_camelysin"/>
</dbReference>
<keyword evidence="1" id="KW-1133">Transmembrane helix</keyword>
<dbReference type="Pfam" id="PF12389">
    <property type="entry name" value="Peptidase_M73"/>
    <property type="match status" value="1"/>
</dbReference>